<feature type="domain" description="Zinc knuckle CX2CX4HX4C" evidence="2">
    <location>
        <begin position="126"/>
        <end position="172"/>
    </location>
</feature>
<organism evidence="3 4">
    <name type="scientific">Corchorus olitorius</name>
    <dbReference type="NCBI Taxonomy" id="93759"/>
    <lineage>
        <taxon>Eukaryota</taxon>
        <taxon>Viridiplantae</taxon>
        <taxon>Streptophyta</taxon>
        <taxon>Embryophyta</taxon>
        <taxon>Tracheophyta</taxon>
        <taxon>Spermatophyta</taxon>
        <taxon>Magnoliopsida</taxon>
        <taxon>eudicotyledons</taxon>
        <taxon>Gunneridae</taxon>
        <taxon>Pentapetalae</taxon>
        <taxon>rosids</taxon>
        <taxon>malvids</taxon>
        <taxon>Malvales</taxon>
        <taxon>Malvaceae</taxon>
        <taxon>Grewioideae</taxon>
        <taxon>Apeibeae</taxon>
        <taxon>Corchorus</taxon>
    </lineage>
</organism>
<dbReference type="Pfam" id="PF14392">
    <property type="entry name" value="zf-CCHC_4"/>
    <property type="match status" value="1"/>
</dbReference>
<gene>
    <name evidence="3" type="ORF">COLO4_09864</name>
</gene>
<dbReference type="Proteomes" id="UP000187203">
    <property type="component" value="Unassembled WGS sequence"/>
</dbReference>
<sequence length="305" mass="34551">MEIQLEEGDVQSIALTRFMVAAKIWADRTLNRWGVVRILRGIWPEEVAPCIREVGMNLFSISFRSEKKVEKALSEGPWTVMGYNVILKRWKQEVITAKLGQKIKVVDPMSSGGLGRNFLRLRAGFDVCMPLIEGFWVPRKNKEKVWASVKYERLVDFCYSYGLLGHVEKMCREEGSGSELGNFGPHMKVPQAMTINWRRDFGDGNKMRDGGVKEGRRIEETISIGRLKGDRDSGEGNKENSDINVKTRVTRVDKGKRILQETIEFRDTSVDICMIHTPGSIYTIPVNADVDTQSVSSNFDDGTPQ</sequence>
<evidence type="ECO:0000313" key="3">
    <source>
        <dbReference type="EMBL" id="OMP04194.1"/>
    </source>
</evidence>
<evidence type="ECO:0000259" key="1">
    <source>
        <dbReference type="Pfam" id="PF14111"/>
    </source>
</evidence>
<dbReference type="AlphaFoldDB" id="A0A1R3KAW3"/>
<keyword evidence="4" id="KW-1185">Reference proteome</keyword>
<dbReference type="EMBL" id="AWUE01014278">
    <property type="protein sequence ID" value="OMP04194.1"/>
    <property type="molecule type" value="Genomic_DNA"/>
</dbReference>
<dbReference type="OrthoDB" id="1751967at2759"/>
<name>A0A1R3KAW3_9ROSI</name>
<accession>A0A1R3KAW3</accession>
<dbReference type="InterPro" id="IPR040256">
    <property type="entry name" value="At4g02000-like"/>
</dbReference>
<dbReference type="PANTHER" id="PTHR31286">
    <property type="entry name" value="GLYCINE-RICH CELL WALL STRUCTURAL PROTEIN 1.8-LIKE"/>
    <property type="match status" value="1"/>
</dbReference>
<proteinExistence type="predicted"/>
<evidence type="ECO:0000259" key="2">
    <source>
        <dbReference type="Pfam" id="PF14392"/>
    </source>
</evidence>
<reference evidence="4" key="1">
    <citation type="submission" date="2013-09" db="EMBL/GenBank/DDBJ databases">
        <title>Corchorus olitorius genome sequencing.</title>
        <authorList>
            <person name="Alam M."/>
            <person name="Haque M.S."/>
            <person name="Islam M.S."/>
            <person name="Emdad E.M."/>
            <person name="Islam M.M."/>
            <person name="Ahmed B."/>
            <person name="Halim A."/>
            <person name="Hossen Q.M.M."/>
            <person name="Hossain M.Z."/>
            <person name="Ahmed R."/>
            <person name="Khan M.M."/>
            <person name="Islam R."/>
            <person name="Rashid M.M."/>
            <person name="Khan S.A."/>
            <person name="Rahman M.S."/>
            <person name="Alam M."/>
            <person name="Yahiya A.S."/>
            <person name="Khan M.S."/>
            <person name="Azam M.S."/>
            <person name="Haque T."/>
            <person name="Lashkar M.Z.H."/>
            <person name="Akhand A.I."/>
            <person name="Morshed G."/>
            <person name="Roy S."/>
            <person name="Uddin K.S."/>
            <person name="Rabeya T."/>
            <person name="Hossain A.S."/>
            <person name="Chowdhury A."/>
            <person name="Snigdha A.R."/>
            <person name="Mortoza M.S."/>
            <person name="Matin S.A."/>
            <person name="Hoque S.M.E."/>
            <person name="Islam M.K."/>
            <person name="Roy D.K."/>
            <person name="Haider R."/>
            <person name="Moosa M.M."/>
            <person name="Elias S.M."/>
            <person name="Hasan A.M."/>
            <person name="Jahan S."/>
            <person name="Shafiuddin M."/>
            <person name="Mahmood N."/>
            <person name="Shommy N.S."/>
        </authorList>
    </citation>
    <scope>NUCLEOTIDE SEQUENCE [LARGE SCALE GENOMIC DNA]</scope>
    <source>
        <strain evidence="4">cv. O-4</strain>
    </source>
</reference>
<comment type="caution">
    <text evidence="3">The sequence shown here is derived from an EMBL/GenBank/DDBJ whole genome shotgun (WGS) entry which is preliminary data.</text>
</comment>
<evidence type="ECO:0000313" key="4">
    <source>
        <dbReference type="Proteomes" id="UP000187203"/>
    </source>
</evidence>
<dbReference type="InterPro" id="IPR025836">
    <property type="entry name" value="Zn_knuckle_CX2CX4HX4C"/>
</dbReference>
<evidence type="ECO:0008006" key="5">
    <source>
        <dbReference type="Google" id="ProtNLM"/>
    </source>
</evidence>
<protein>
    <recommendedName>
        <fullName evidence="5">DUF4283 domain-containing protein</fullName>
    </recommendedName>
</protein>
<dbReference type="InterPro" id="IPR025558">
    <property type="entry name" value="DUF4283"/>
</dbReference>
<dbReference type="PANTHER" id="PTHR31286:SF178">
    <property type="entry name" value="DUF4283 DOMAIN-CONTAINING PROTEIN"/>
    <property type="match status" value="1"/>
</dbReference>
<dbReference type="Pfam" id="PF14111">
    <property type="entry name" value="DUF4283"/>
    <property type="match status" value="1"/>
</dbReference>
<feature type="domain" description="DUF4283" evidence="1">
    <location>
        <begin position="31"/>
        <end position="95"/>
    </location>
</feature>